<organism evidence="10 11">
    <name type="scientific">Leptospira ryugenii</name>
    <dbReference type="NCBI Taxonomy" id="1917863"/>
    <lineage>
        <taxon>Bacteria</taxon>
        <taxon>Pseudomonadati</taxon>
        <taxon>Spirochaetota</taxon>
        <taxon>Spirochaetia</taxon>
        <taxon>Leptospirales</taxon>
        <taxon>Leptospiraceae</taxon>
        <taxon>Leptospira</taxon>
    </lineage>
</organism>
<dbReference type="Gene3D" id="1.20.1260.30">
    <property type="match status" value="1"/>
</dbReference>
<dbReference type="PANTHER" id="PTHR42998:SF1">
    <property type="entry name" value="TYPE I RESTRICTION ENZYME HINDI METHYLASE SUBUNIT"/>
    <property type="match status" value="1"/>
</dbReference>
<evidence type="ECO:0000313" key="10">
    <source>
        <dbReference type="EMBL" id="GBF49424.1"/>
    </source>
</evidence>
<dbReference type="SUPFAM" id="SSF53335">
    <property type="entry name" value="S-adenosyl-L-methionine-dependent methyltransferases"/>
    <property type="match status" value="1"/>
</dbReference>
<name>A0A2P2DXR9_9LEPT</name>
<accession>A0A2P2DXR9</accession>
<evidence type="ECO:0000256" key="2">
    <source>
        <dbReference type="ARBA" id="ARBA00011900"/>
    </source>
</evidence>
<comment type="caution">
    <text evidence="10">The sequence shown here is derived from an EMBL/GenBank/DDBJ whole genome shotgun (WGS) entry which is preliminary data.</text>
</comment>
<evidence type="ECO:0000256" key="5">
    <source>
        <dbReference type="ARBA" id="ARBA00022691"/>
    </source>
</evidence>
<dbReference type="Pfam" id="PF02384">
    <property type="entry name" value="N6_Mtase"/>
    <property type="match status" value="1"/>
</dbReference>
<evidence type="ECO:0000256" key="6">
    <source>
        <dbReference type="ARBA" id="ARBA00022747"/>
    </source>
</evidence>
<dbReference type="GO" id="GO:0003677">
    <property type="term" value="F:DNA binding"/>
    <property type="evidence" value="ECO:0007669"/>
    <property type="project" value="InterPro"/>
</dbReference>
<dbReference type="EC" id="2.1.1.72" evidence="2"/>
<keyword evidence="4" id="KW-0808">Transferase</keyword>
<feature type="domain" description="N6 adenine-specific DNA methyltransferase N-terminal" evidence="9">
    <location>
        <begin position="16"/>
        <end position="143"/>
    </location>
</feature>
<dbReference type="GO" id="GO:0008170">
    <property type="term" value="F:N-methyltransferase activity"/>
    <property type="evidence" value="ECO:0007669"/>
    <property type="project" value="InterPro"/>
</dbReference>
<dbReference type="PRINTS" id="PR00507">
    <property type="entry name" value="N12N6MTFRASE"/>
</dbReference>
<dbReference type="RefSeq" id="WP_108974303.1">
    <property type="nucleotide sequence ID" value="NZ_BFBB01000003.1"/>
</dbReference>
<keyword evidence="11" id="KW-1185">Reference proteome</keyword>
<dbReference type="GO" id="GO:0009307">
    <property type="term" value="P:DNA restriction-modification system"/>
    <property type="evidence" value="ECO:0007669"/>
    <property type="project" value="UniProtKB-KW"/>
</dbReference>
<evidence type="ECO:0000259" key="8">
    <source>
        <dbReference type="Pfam" id="PF02384"/>
    </source>
</evidence>
<keyword evidence="5" id="KW-0949">S-adenosyl-L-methionine</keyword>
<dbReference type="Proteomes" id="UP000245133">
    <property type="component" value="Unassembled WGS sequence"/>
</dbReference>
<dbReference type="OrthoDB" id="9814572at2"/>
<evidence type="ECO:0000256" key="3">
    <source>
        <dbReference type="ARBA" id="ARBA00022603"/>
    </source>
</evidence>
<reference evidence="10 11" key="1">
    <citation type="submission" date="2018-02" db="EMBL/GenBank/DDBJ databases">
        <title>Novel Leptospira species isolated from soil and water in Japan.</title>
        <authorList>
            <person name="Nakao R."/>
            <person name="Masuzawa T."/>
        </authorList>
    </citation>
    <scope>NUCLEOTIDE SEQUENCE [LARGE SCALE GENOMIC DNA]</scope>
    <source>
        <strain evidence="10 11">YH101</strain>
    </source>
</reference>
<dbReference type="GO" id="GO:0032259">
    <property type="term" value="P:methylation"/>
    <property type="evidence" value="ECO:0007669"/>
    <property type="project" value="UniProtKB-KW"/>
</dbReference>
<dbReference type="InterPro" id="IPR029063">
    <property type="entry name" value="SAM-dependent_MTases_sf"/>
</dbReference>
<dbReference type="InterPro" id="IPR022749">
    <property type="entry name" value="D12N6_MeTrfase_N"/>
</dbReference>
<keyword evidence="6" id="KW-0680">Restriction system</keyword>
<dbReference type="GO" id="GO:0009007">
    <property type="term" value="F:site-specific DNA-methyltransferase (adenine-specific) activity"/>
    <property type="evidence" value="ECO:0007669"/>
    <property type="project" value="UniProtKB-EC"/>
</dbReference>
<dbReference type="Pfam" id="PF12161">
    <property type="entry name" value="HsdM_N"/>
    <property type="match status" value="1"/>
</dbReference>
<dbReference type="InterPro" id="IPR052916">
    <property type="entry name" value="Type-I_RE_MTase_Subunit"/>
</dbReference>
<dbReference type="AlphaFoldDB" id="A0A2P2DXR9"/>
<dbReference type="InterPro" id="IPR003356">
    <property type="entry name" value="DNA_methylase_A-5"/>
</dbReference>
<comment type="catalytic activity">
    <reaction evidence="7">
        <text>a 2'-deoxyadenosine in DNA + S-adenosyl-L-methionine = an N(6)-methyl-2'-deoxyadenosine in DNA + S-adenosyl-L-homocysteine + H(+)</text>
        <dbReference type="Rhea" id="RHEA:15197"/>
        <dbReference type="Rhea" id="RHEA-COMP:12418"/>
        <dbReference type="Rhea" id="RHEA-COMP:12419"/>
        <dbReference type="ChEBI" id="CHEBI:15378"/>
        <dbReference type="ChEBI" id="CHEBI:57856"/>
        <dbReference type="ChEBI" id="CHEBI:59789"/>
        <dbReference type="ChEBI" id="CHEBI:90615"/>
        <dbReference type="ChEBI" id="CHEBI:90616"/>
        <dbReference type="EC" id="2.1.1.72"/>
    </reaction>
</comment>
<sequence length="519" mass="58710">MAKPKKASTTANIGFEEKLFTMADKLRNNMDAGEYKHVVLGLIFLKYISDSFMSLHAELKADVKNGSDPEDRDEYTSKNVFWVSEKARWDYIQKKAKEPSIGKIIDDAMDIIEKENPKLKGVLNKNYARPDLDKTKLGELVDLVGTIGLGDKENRSKDVLGRVYEYFLTKFASAEGKLGGQFYTPASVVRLIVEMLAPTKNQSVYDPACGSGGFFVQSEKFLEHHAGRIGDIAVYGQESNPTTWRLCMMNLAIRGIEANLGKEPADSFLKDQHPHEKFDLVMANPPFNMKEWGQPSLLNDKRWVYGIPPANNANYGWVQHFIHHLKPNGMAGFVLANGSMSSNSSGEGEIRKQIVDADLVDCMVAMPGQLFYSTQIPVCIWFLTRNKDNPRFKNRKGKTLFIDARKMGTLVDRVHRELTEEDLTKITETYHAWRGDKDCKKKYEDVKGFCKSVEQAEIVEHGYVLTPGRFVGAEELEEDGIDFEEKMKGLTVKLKEQVTQSDRLTKEIFKNLKVLGYGD</sequence>
<gene>
    <name evidence="10" type="ORF">LPTSP4_09370</name>
</gene>
<evidence type="ECO:0000259" key="9">
    <source>
        <dbReference type="Pfam" id="PF12161"/>
    </source>
</evidence>
<dbReference type="Gene3D" id="3.40.50.150">
    <property type="entry name" value="Vaccinia Virus protein VP39"/>
    <property type="match status" value="1"/>
</dbReference>
<evidence type="ECO:0000256" key="7">
    <source>
        <dbReference type="ARBA" id="ARBA00047942"/>
    </source>
</evidence>
<proteinExistence type="inferred from homology"/>
<dbReference type="EMBL" id="BFBB01000003">
    <property type="protein sequence ID" value="GBF49424.1"/>
    <property type="molecule type" value="Genomic_DNA"/>
</dbReference>
<protein>
    <recommendedName>
        <fullName evidence="2">site-specific DNA-methyltransferase (adenine-specific)</fullName>
        <ecNumber evidence="2">2.1.1.72</ecNumber>
    </recommendedName>
</protein>
<comment type="similarity">
    <text evidence="1">Belongs to the N(4)/N(6)-methyltransferase family.</text>
</comment>
<keyword evidence="3 10" id="KW-0489">Methyltransferase</keyword>
<dbReference type="InterPro" id="IPR038333">
    <property type="entry name" value="T1MK-like_N_sf"/>
</dbReference>
<evidence type="ECO:0000256" key="4">
    <source>
        <dbReference type="ARBA" id="ARBA00022679"/>
    </source>
</evidence>
<feature type="domain" description="DNA methylase adenine-specific" evidence="8">
    <location>
        <begin position="156"/>
        <end position="479"/>
    </location>
</feature>
<dbReference type="PANTHER" id="PTHR42998">
    <property type="entry name" value="TYPE I RESTRICTION ENZYME HINDVIIP M PROTEIN-RELATED"/>
    <property type="match status" value="1"/>
</dbReference>
<evidence type="ECO:0000313" key="11">
    <source>
        <dbReference type="Proteomes" id="UP000245133"/>
    </source>
</evidence>
<evidence type="ECO:0000256" key="1">
    <source>
        <dbReference type="ARBA" id="ARBA00006594"/>
    </source>
</evidence>